<dbReference type="EMBL" id="BAABCA010000007">
    <property type="protein sequence ID" value="GAA4239219.1"/>
    <property type="molecule type" value="Genomic_DNA"/>
</dbReference>
<keyword evidence="1" id="KW-0812">Transmembrane</keyword>
<sequence length="194" mass="22910">MYEKTKYIILILFLIGTMLFSYDCFQNFSGNKIWGISELRITASIFIIILITIYFFLPKKFKQTQNKLTIGIIVITLFLLSFNINPVLKYYREFRFEKIMTEYKNTDCEKMSLKFDSDIEKNRLKLFISGGLYNTEVAKKHEIEIFNNGTYDLIIGVGKNLNCYNDLVEEYFLTEFAVDLKAELYKNITTENMN</sequence>
<keyword evidence="3" id="KW-1185">Reference proteome</keyword>
<gene>
    <name evidence="2" type="ORF">GCM10022291_32700</name>
</gene>
<reference evidence="3" key="1">
    <citation type="journal article" date="2019" name="Int. J. Syst. Evol. Microbiol.">
        <title>The Global Catalogue of Microorganisms (GCM) 10K type strain sequencing project: providing services to taxonomists for standard genome sequencing and annotation.</title>
        <authorList>
            <consortium name="The Broad Institute Genomics Platform"/>
            <consortium name="The Broad Institute Genome Sequencing Center for Infectious Disease"/>
            <person name="Wu L."/>
            <person name="Ma J."/>
        </authorList>
    </citation>
    <scope>NUCLEOTIDE SEQUENCE [LARGE SCALE GENOMIC DNA]</scope>
    <source>
        <strain evidence="3">JCM 17630</strain>
    </source>
</reference>
<organism evidence="2 3">
    <name type="scientific">Postechiella marina</name>
    <dbReference type="NCBI Taxonomy" id="943941"/>
    <lineage>
        <taxon>Bacteria</taxon>
        <taxon>Pseudomonadati</taxon>
        <taxon>Bacteroidota</taxon>
        <taxon>Flavobacteriia</taxon>
        <taxon>Flavobacteriales</taxon>
        <taxon>Flavobacteriaceae</taxon>
        <taxon>Postechiella</taxon>
    </lineage>
</organism>
<feature type="transmembrane region" description="Helical" evidence="1">
    <location>
        <begin position="6"/>
        <end position="25"/>
    </location>
</feature>
<evidence type="ECO:0000313" key="3">
    <source>
        <dbReference type="Proteomes" id="UP001501496"/>
    </source>
</evidence>
<proteinExistence type="predicted"/>
<evidence type="ECO:0000313" key="2">
    <source>
        <dbReference type="EMBL" id="GAA4239219.1"/>
    </source>
</evidence>
<protein>
    <submittedName>
        <fullName evidence="2">Uncharacterized protein</fullName>
    </submittedName>
</protein>
<feature type="transmembrane region" description="Helical" evidence="1">
    <location>
        <begin position="37"/>
        <end position="56"/>
    </location>
</feature>
<dbReference type="RefSeq" id="WP_344789433.1">
    <property type="nucleotide sequence ID" value="NZ_BAABCA010000007.1"/>
</dbReference>
<dbReference type="Proteomes" id="UP001501496">
    <property type="component" value="Unassembled WGS sequence"/>
</dbReference>
<feature type="transmembrane region" description="Helical" evidence="1">
    <location>
        <begin position="68"/>
        <end position="88"/>
    </location>
</feature>
<comment type="caution">
    <text evidence="2">The sequence shown here is derived from an EMBL/GenBank/DDBJ whole genome shotgun (WGS) entry which is preliminary data.</text>
</comment>
<evidence type="ECO:0000256" key="1">
    <source>
        <dbReference type="SAM" id="Phobius"/>
    </source>
</evidence>
<name>A0ABP8CH98_9FLAO</name>
<keyword evidence="1" id="KW-0472">Membrane</keyword>
<keyword evidence="1" id="KW-1133">Transmembrane helix</keyword>
<accession>A0ABP8CH98</accession>